<organism evidence="4">
    <name type="scientific">Anisakis simplex</name>
    <name type="common">Herring worm</name>
    <dbReference type="NCBI Taxonomy" id="6269"/>
    <lineage>
        <taxon>Eukaryota</taxon>
        <taxon>Metazoa</taxon>
        <taxon>Ecdysozoa</taxon>
        <taxon>Nematoda</taxon>
        <taxon>Chromadorea</taxon>
        <taxon>Rhabditida</taxon>
        <taxon>Spirurina</taxon>
        <taxon>Ascaridomorpha</taxon>
        <taxon>Ascaridoidea</taxon>
        <taxon>Anisakidae</taxon>
        <taxon>Anisakis</taxon>
        <taxon>Anisakis simplex complex</taxon>
    </lineage>
</organism>
<evidence type="ECO:0000313" key="2">
    <source>
        <dbReference type="EMBL" id="VDK70243.1"/>
    </source>
</evidence>
<sequence length="135" mass="15162">MRVSLTLGLDPRLDYFGRINDYQTATMIICVLSERIRRDFEAIRSEQQRRSYQLASGSLKRQPKKFIQHTRSNSNAENMGGVCAASGGVAGGNSGTILPVATPNRENYRKLEENLKGVLIHQQPTASIDKEQYDF</sequence>
<dbReference type="EMBL" id="UYRR01037412">
    <property type="protein sequence ID" value="VDK70243.1"/>
    <property type="molecule type" value="Genomic_DNA"/>
</dbReference>
<reference evidence="2 3" key="2">
    <citation type="submission" date="2018-11" db="EMBL/GenBank/DDBJ databases">
        <authorList>
            <consortium name="Pathogen Informatics"/>
        </authorList>
    </citation>
    <scope>NUCLEOTIDE SEQUENCE [LARGE SCALE GENOMIC DNA]</scope>
</reference>
<evidence type="ECO:0000256" key="1">
    <source>
        <dbReference type="SAM" id="MobiDB-lite"/>
    </source>
</evidence>
<dbReference type="AlphaFoldDB" id="A0A0M3KGM6"/>
<evidence type="ECO:0000313" key="3">
    <source>
        <dbReference type="Proteomes" id="UP000267096"/>
    </source>
</evidence>
<dbReference type="Proteomes" id="UP000267096">
    <property type="component" value="Unassembled WGS sequence"/>
</dbReference>
<dbReference type="WBParaSite" id="ASIM_0002014001-mRNA-1">
    <property type="protein sequence ID" value="ASIM_0002014001-mRNA-1"/>
    <property type="gene ID" value="ASIM_0002014001"/>
</dbReference>
<name>A0A0M3KGM6_ANISI</name>
<reference evidence="4" key="1">
    <citation type="submission" date="2017-02" db="UniProtKB">
        <authorList>
            <consortium name="WormBaseParasite"/>
        </authorList>
    </citation>
    <scope>IDENTIFICATION</scope>
</reference>
<proteinExistence type="predicted"/>
<accession>A0A0M3KGM6</accession>
<evidence type="ECO:0000313" key="4">
    <source>
        <dbReference type="WBParaSite" id="ASIM_0002014001-mRNA-1"/>
    </source>
</evidence>
<dbReference type="OrthoDB" id="311712at2759"/>
<gene>
    <name evidence="2" type="ORF">ASIM_LOCUS19524</name>
</gene>
<protein>
    <submittedName>
        <fullName evidence="2 4">Uncharacterized protein</fullName>
    </submittedName>
</protein>
<keyword evidence="3" id="KW-1185">Reference proteome</keyword>
<feature type="region of interest" description="Disordered" evidence="1">
    <location>
        <begin position="51"/>
        <end position="79"/>
    </location>
</feature>